<evidence type="ECO:0000313" key="10">
    <source>
        <dbReference type="Proteomes" id="UP001139028"/>
    </source>
</evidence>
<comment type="catalytic activity">
    <reaction evidence="4">
        <text>hydroxyacetone + NADP(+) = methylglyoxal + NADPH + H(+)</text>
        <dbReference type="Rhea" id="RHEA:27986"/>
        <dbReference type="ChEBI" id="CHEBI:15378"/>
        <dbReference type="ChEBI" id="CHEBI:17158"/>
        <dbReference type="ChEBI" id="CHEBI:27957"/>
        <dbReference type="ChEBI" id="CHEBI:57783"/>
        <dbReference type="ChEBI" id="CHEBI:58349"/>
    </reaction>
</comment>
<evidence type="ECO:0000256" key="7">
    <source>
        <dbReference type="PIRSR" id="PIRSR000097-3"/>
    </source>
</evidence>
<evidence type="ECO:0000256" key="3">
    <source>
        <dbReference type="ARBA" id="ARBA00023002"/>
    </source>
</evidence>
<comment type="caution">
    <text evidence="9">The sequence shown here is derived from an EMBL/GenBank/DDBJ whole genome shotgun (WGS) entry which is preliminary data.</text>
</comment>
<dbReference type="EMBL" id="JALBWM010000026">
    <property type="protein sequence ID" value="MCO1334367.1"/>
    <property type="molecule type" value="Genomic_DNA"/>
</dbReference>
<name>A0A9X2ELD6_9GAMM</name>
<feature type="binding site" evidence="6">
    <location>
        <position position="111"/>
    </location>
    <ligand>
        <name>substrate</name>
    </ligand>
</feature>
<accession>A0A9X2ELD6</accession>
<comment type="similarity">
    <text evidence="1">Belongs to the aldo/keto reductase family.</text>
</comment>
<evidence type="ECO:0000256" key="1">
    <source>
        <dbReference type="ARBA" id="ARBA00007905"/>
    </source>
</evidence>
<dbReference type="PROSITE" id="PS00062">
    <property type="entry name" value="ALDOKETO_REDUCTASE_2"/>
    <property type="match status" value="1"/>
</dbReference>
<feature type="active site" description="Proton donor" evidence="5">
    <location>
        <position position="53"/>
    </location>
</feature>
<organism evidence="9 10">
    <name type="scientific">Microbulbifer okhotskensis</name>
    <dbReference type="NCBI Taxonomy" id="2926617"/>
    <lineage>
        <taxon>Bacteria</taxon>
        <taxon>Pseudomonadati</taxon>
        <taxon>Pseudomonadota</taxon>
        <taxon>Gammaproteobacteria</taxon>
        <taxon>Cellvibrionales</taxon>
        <taxon>Microbulbiferaceae</taxon>
        <taxon>Microbulbifer</taxon>
    </lineage>
</organism>
<feature type="domain" description="NADP-dependent oxidoreductase" evidence="8">
    <location>
        <begin position="15"/>
        <end position="271"/>
    </location>
</feature>
<keyword evidence="3" id="KW-0560">Oxidoreductase</keyword>
<dbReference type="CDD" id="cd19071">
    <property type="entry name" value="AKR_AKR1-5-like"/>
    <property type="match status" value="1"/>
</dbReference>
<evidence type="ECO:0000256" key="2">
    <source>
        <dbReference type="ARBA" id="ARBA00022857"/>
    </source>
</evidence>
<dbReference type="PROSITE" id="PS00798">
    <property type="entry name" value="ALDOKETO_REDUCTASE_1"/>
    <property type="match status" value="1"/>
</dbReference>
<dbReference type="InterPro" id="IPR020471">
    <property type="entry name" value="AKR"/>
</dbReference>
<dbReference type="FunFam" id="3.20.20.100:FF:000002">
    <property type="entry name" value="2,5-diketo-D-gluconic acid reductase A"/>
    <property type="match status" value="1"/>
</dbReference>
<dbReference type="Gene3D" id="3.20.20.100">
    <property type="entry name" value="NADP-dependent oxidoreductase domain"/>
    <property type="match status" value="1"/>
</dbReference>
<proteinExistence type="inferred from homology"/>
<dbReference type="SUPFAM" id="SSF51430">
    <property type="entry name" value="NAD(P)-linked oxidoreductase"/>
    <property type="match status" value="1"/>
</dbReference>
<keyword evidence="10" id="KW-1185">Reference proteome</keyword>
<dbReference type="AlphaFoldDB" id="A0A9X2ELD6"/>
<dbReference type="PIRSF" id="PIRSF000097">
    <property type="entry name" value="AKR"/>
    <property type="match status" value="1"/>
</dbReference>
<sequence length="294" mass="33559">MYFIELNNGVEIPQLGMGMAAIGSWQQDDEYVSEVILKAISLGYRHFDTASVYGNERALGRALKESGLPREELFITSKVWDTEQGNTKTHDAFARSLERLQLEYLDLYLVHWPVPAYTRETWEAMEALYQQKKVRALGLSNFRKSDIEQLATFAEVRPVCNQIELHPYFTQQPLVDYCQFHKIAISCWAPLGSGSAWSAVSEHEKPLVDPVILEIAKDHDVGPGQIILKWNIQQHRIVIPKSESLENMRNNFLLSNFNLSHSEINSINELNCNKRLGGDPDYANQTHVMVKVPD</sequence>
<protein>
    <submittedName>
        <fullName evidence="9">Aldo/keto reductase</fullName>
    </submittedName>
</protein>
<dbReference type="PANTHER" id="PTHR43827">
    <property type="entry name" value="2,5-DIKETO-D-GLUCONIC ACID REDUCTASE"/>
    <property type="match status" value="1"/>
</dbReference>
<dbReference type="PRINTS" id="PR00069">
    <property type="entry name" value="ALDKETRDTASE"/>
</dbReference>
<dbReference type="Pfam" id="PF00248">
    <property type="entry name" value="Aldo_ket_red"/>
    <property type="match status" value="1"/>
</dbReference>
<dbReference type="GO" id="GO:0016616">
    <property type="term" value="F:oxidoreductase activity, acting on the CH-OH group of donors, NAD or NADP as acceptor"/>
    <property type="evidence" value="ECO:0007669"/>
    <property type="project" value="UniProtKB-ARBA"/>
</dbReference>
<dbReference type="Proteomes" id="UP001139028">
    <property type="component" value="Unassembled WGS sequence"/>
</dbReference>
<feature type="site" description="Lowers pKa of active site Tyr" evidence="7">
    <location>
        <position position="78"/>
    </location>
</feature>
<dbReference type="PANTHER" id="PTHR43827:SF3">
    <property type="entry name" value="NADP-DEPENDENT OXIDOREDUCTASE DOMAIN-CONTAINING PROTEIN"/>
    <property type="match status" value="1"/>
</dbReference>
<gene>
    <name evidence="9" type="ORF">MO867_08440</name>
</gene>
<evidence type="ECO:0000256" key="5">
    <source>
        <dbReference type="PIRSR" id="PIRSR000097-1"/>
    </source>
</evidence>
<evidence type="ECO:0000256" key="4">
    <source>
        <dbReference type="ARBA" id="ARBA00049445"/>
    </source>
</evidence>
<keyword evidence="2" id="KW-0521">NADP</keyword>
<dbReference type="InterPro" id="IPR018170">
    <property type="entry name" value="Aldo/ket_reductase_CS"/>
</dbReference>
<evidence type="ECO:0000313" key="9">
    <source>
        <dbReference type="EMBL" id="MCO1334367.1"/>
    </source>
</evidence>
<dbReference type="InterPro" id="IPR023210">
    <property type="entry name" value="NADP_OxRdtase_dom"/>
</dbReference>
<evidence type="ECO:0000256" key="6">
    <source>
        <dbReference type="PIRSR" id="PIRSR000097-2"/>
    </source>
</evidence>
<reference evidence="9" key="1">
    <citation type="journal article" date="2022" name="Arch. Microbiol.">
        <title>Microbulbifer okhotskensis sp. nov., isolated from a deep bottom sediment of the Okhotsk Sea.</title>
        <authorList>
            <person name="Romanenko L."/>
            <person name="Kurilenko V."/>
            <person name="Otstavnykh N."/>
            <person name="Velansky P."/>
            <person name="Isaeva M."/>
            <person name="Mikhailov V."/>
        </authorList>
    </citation>
    <scope>NUCLEOTIDE SEQUENCE</scope>
    <source>
        <strain evidence="9">OS29</strain>
    </source>
</reference>
<dbReference type="InterPro" id="IPR036812">
    <property type="entry name" value="NAD(P)_OxRdtase_dom_sf"/>
</dbReference>
<dbReference type="RefSeq" id="WP_252465908.1">
    <property type="nucleotide sequence ID" value="NZ_JALBWM010000026.1"/>
</dbReference>
<evidence type="ECO:0000259" key="8">
    <source>
        <dbReference type="Pfam" id="PF00248"/>
    </source>
</evidence>